<sequence>MLEQIEVYCFSESESVKLVKLLEVLYLISSKVLGGIAGKYGDNRVMRLLFVKFEWVTKKPIFGCQMCGQCILHETGMSCPMGCPKEIRNGPCGGVRTDGSCELDPKMTCVWVTAWENSNKMRVFPHEIEIIQKPLDRRLKGSSAWINQSR</sequence>
<evidence type="ECO:0000313" key="2">
    <source>
        <dbReference type="EMBL" id="SVB36067.1"/>
    </source>
</evidence>
<dbReference type="Pfam" id="PF12225">
    <property type="entry name" value="DUF5981"/>
    <property type="match status" value="1"/>
</dbReference>
<gene>
    <name evidence="2" type="ORF">METZ01_LOCUS188921</name>
</gene>
<name>A0A382DEJ7_9ZZZZ</name>
<organism evidence="2">
    <name type="scientific">marine metagenome</name>
    <dbReference type="NCBI Taxonomy" id="408172"/>
    <lineage>
        <taxon>unclassified sequences</taxon>
        <taxon>metagenomes</taxon>
        <taxon>ecological metagenomes</taxon>
    </lineage>
</organism>
<protein>
    <recommendedName>
        <fullName evidence="1">Methylene-tetrahydrofolate reductase C-terminal-like domain-containing protein</fullName>
    </recommendedName>
</protein>
<reference evidence="2" key="1">
    <citation type="submission" date="2018-05" db="EMBL/GenBank/DDBJ databases">
        <authorList>
            <person name="Lanie J.A."/>
            <person name="Ng W.-L."/>
            <person name="Kazmierczak K.M."/>
            <person name="Andrzejewski T.M."/>
            <person name="Davidsen T.M."/>
            <person name="Wayne K.J."/>
            <person name="Tettelin H."/>
            <person name="Glass J.I."/>
            <person name="Rusch D."/>
            <person name="Podicherti R."/>
            <person name="Tsui H.-C.T."/>
            <person name="Winkler M.E."/>
        </authorList>
    </citation>
    <scope>NUCLEOTIDE SEQUENCE</scope>
</reference>
<dbReference type="EMBL" id="UINC01038692">
    <property type="protein sequence ID" value="SVB36067.1"/>
    <property type="molecule type" value="Genomic_DNA"/>
</dbReference>
<proteinExistence type="predicted"/>
<accession>A0A382DEJ7</accession>
<evidence type="ECO:0000259" key="1">
    <source>
        <dbReference type="Pfam" id="PF12225"/>
    </source>
</evidence>
<dbReference type="InterPro" id="IPR022026">
    <property type="entry name" value="DUF5981"/>
</dbReference>
<feature type="domain" description="Methylene-tetrahydrofolate reductase C-terminal-like" evidence="1">
    <location>
        <begin position="50"/>
        <end position="133"/>
    </location>
</feature>
<dbReference type="AlphaFoldDB" id="A0A382DEJ7"/>